<name>A0A0C3ABI0_SERVB</name>
<keyword evidence="2" id="KW-1185">Reference proteome</keyword>
<reference evidence="2" key="2">
    <citation type="submission" date="2015-01" db="EMBL/GenBank/DDBJ databases">
        <title>Evolutionary Origins and Diversification of the Mycorrhizal Mutualists.</title>
        <authorList>
            <consortium name="DOE Joint Genome Institute"/>
            <consortium name="Mycorrhizal Genomics Consortium"/>
            <person name="Kohler A."/>
            <person name="Kuo A."/>
            <person name="Nagy L.G."/>
            <person name="Floudas D."/>
            <person name="Copeland A."/>
            <person name="Barry K.W."/>
            <person name="Cichocki N."/>
            <person name="Veneault-Fourrey C."/>
            <person name="LaButti K."/>
            <person name="Lindquist E.A."/>
            <person name="Lipzen A."/>
            <person name="Lundell T."/>
            <person name="Morin E."/>
            <person name="Murat C."/>
            <person name="Riley R."/>
            <person name="Ohm R."/>
            <person name="Sun H."/>
            <person name="Tunlid A."/>
            <person name="Henrissat B."/>
            <person name="Grigoriev I.V."/>
            <person name="Hibbett D.S."/>
            <person name="Martin F."/>
        </authorList>
    </citation>
    <scope>NUCLEOTIDE SEQUENCE [LARGE SCALE GENOMIC DNA]</scope>
    <source>
        <strain evidence="2">MAFF 305830</strain>
    </source>
</reference>
<proteinExistence type="predicted"/>
<dbReference type="AlphaFoldDB" id="A0A0C3ABI0"/>
<gene>
    <name evidence="1" type="ORF">M408DRAFT_29093</name>
</gene>
<reference evidence="1 2" key="1">
    <citation type="submission" date="2014-04" db="EMBL/GenBank/DDBJ databases">
        <authorList>
            <consortium name="DOE Joint Genome Institute"/>
            <person name="Kuo A."/>
            <person name="Zuccaro A."/>
            <person name="Kohler A."/>
            <person name="Nagy L.G."/>
            <person name="Floudas D."/>
            <person name="Copeland A."/>
            <person name="Barry K.W."/>
            <person name="Cichocki N."/>
            <person name="Veneault-Fourrey C."/>
            <person name="LaButti K."/>
            <person name="Lindquist E.A."/>
            <person name="Lipzen A."/>
            <person name="Lundell T."/>
            <person name="Morin E."/>
            <person name="Murat C."/>
            <person name="Sun H."/>
            <person name="Tunlid A."/>
            <person name="Henrissat B."/>
            <person name="Grigoriev I.V."/>
            <person name="Hibbett D.S."/>
            <person name="Martin F."/>
            <person name="Nordberg H.P."/>
            <person name="Cantor M.N."/>
            <person name="Hua S.X."/>
        </authorList>
    </citation>
    <scope>NUCLEOTIDE SEQUENCE [LARGE SCALE GENOMIC DNA]</scope>
    <source>
        <strain evidence="1 2">MAFF 305830</strain>
    </source>
</reference>
<accession>A0A0C3ABI0</accession>
<organism evidence="1 2">
    <name type="scientific">Serendipita vermifera MAFF 305830</name>
    <dbReference type="NCBI Taxonomy" id="933852"/>
    <lineage>
        <taxon>Eukaryota</taxon>
        <taxon>Fungi</taxon>
        <taxon>Dikarya</taxon>
        <taxon>Basidiomycota</taxon>
        <taxon>Agaricomycotina</taxon>
        <taxon>Agaricomycetes</taxon>
        <taxon>Sebacinales</taxon>
        <taxon>Serendipitaceae</taxon>
        <taxon>Serendipita</taxon>
    </lineage>
</organism>
<evidence type="ECO:0000313" key="1">
    <source>
        <dbReference type="EMBL" id="KIM22000.1"/>
    </source>
</evidence>
<dbReference type="HOGENOM" id="CLU_679904_0_0_1"/>
<protein>
    <recommendedName>
        <fullName evidence="3">F-box domain-containing protein</fullName>
    </recommendedName>
</protein>
<evidence type="ECO:0008006" key="3">
    <source>
        <dbReference type="Google" id="ProtNLM"/>
    </source>
</evidence>
<dbReference type="Proteomes" id="UP000054097">
    <property type="component" value="Unassembled WGS sequence"/>
</dbReference>
<dbReference type="EMBL" id="KN824366">
    <property type="protein sequence ID" value="KIM22000.1"/>
    <property type="molecule type" value="Genomic_DNA"/>
</dbReference>
<sequence length="362" mass="42082">MSITNTKDRRPGDSMVLDTRRQPLVLRTLVSPRIADLVTEFRIKFPYCVGPSKLLQSLLLVDRCLCADLDTRLGKALTSLPNLQVLHINCLFCPDEEDTRHRYLADLVTTSLRELCLYCKCSRIRIEKSQHILSAPCMQSVITLDWIASGGRVRPDVYDVLTHTYRKVLPLVTKLRYGRTVDLEGIVAGRPITHLGCHTMKDGLHGALSKNTGALNRLRVDENWSNINFYMGRDPEPYRSLRHFGCFRFIGCASNYILKQMLPFAILEHLQSIEVFNHTIRLSRTEDREERNPWKVSLLDSLYKQHRRLKKIFIKDLVEVNKLTGEKCDCFLWERRESWERYSVSQFTDWDMVLGFEPQVVH</sequence>
<evidence type="ECO:0000313" key="2">
    <source>
        <dbReference type="Proteomes" id="UP000054097"/>
    </source>
</evidence>